<dbReference type="Gene3D" id="1.10.10.60">
    <property type="entry name" value="Homeodomain-like"/>
    <property type="match status" value="1"/>
</dbReference>
<dbReference type="InterPro" id="IPR003313">
    <property type="entry name" value="AraC-bd"/>
</dbReference>
<dbReference type="Gene3D" id="2.60.120.10">
    <property type="entry name" value="Jelly Rolls"/>
    <property type="match status" value="1"/>
</dbReference>
<dbReference type="SMART" id="SM00342">
    <property type="entry name" value="HTH_ARAC"/>
    <property type="match status" value="1"/>
</dbReference>
<dbReference type="SUPFAM" id="SSF51215">
    <property type="entry name" value="Regulatory protein AraC"/>
    <property type="match status" value="1"/>
</dbReference>
<dbReference type="PROSITE" id="PS00041">
    <property type="entry name" value="HTH_ARAC_FAMILY_1"/>
    <property type="match status" value="1"/>
</dbReference>
<dbReference type="InterPro" id="IPR018062">
    <property type="entry name" value="HTH_AraC-typ_CS"/>
</dbReference>
<keyword evidence="2" id="KW-0238">DNA-binding</keyword>
<evidence type="ECO:0000256" key="2">
    <source>
        <dbReference type="ARBA" id="ARBA00023125"/>
    </source>
</evidence>
<name>A0A174CH47_9CLOT</name>
<dbReference type="SUPFAM" id="SSF46689">
    <property type="entry name" value="Homeodomain-like"/>
    <property type="match status" value="2"/>
</dbReference>
<proteinExistence type="predicted"/>
<keyword evidence="1" id="KW-0805">Transcription regulation</keyword>
<accession>A0A174CH47</accession>
<dbReference type="EMBL" id="CYZX01000005">
    <property type="protein sequence ID" value="CUO12523.1"/>
    <property type="molecule type" value="Genomic_DNA"/>
</dbReference>
<organism evidence="5 6">
    <name type="scientific">Clostridium disporicum</name>
    <dbReference type="NCBI Taxonomy" id="84024"/>
    <lineage>
        <taxon>Bacteria</taxon>
        <taxon>Bacillati</taxon>
        <taxon>Bacillota</taxon>
        <taxon>Clostridia</taxon>
        <taxon>Eubacteriales</taxon>
        <taxon>Clostridiaceae</taxon>
        <taxon>Clostridium</taxon>
    </lineage>
</organism>
<dbReference type="PRINTS" id="PR00032">
    <property type="entry name" value="HTHARAC"/>
</dbReference>
<dbReference type="AlphaFoldDB" id="A0A174CH47"/>
<dbReference type="GO" id="GO:0043565">
    <property type="term" value="F:sequence-specific DNA binding"/>
    <property type="evidence" value="ECO:0007669"/>
    <property type="project" value="InterPro"/>
</dbReference>
<evidence type="ECO:0000259" key="4">
    <source>
        <dbReference type="PROSITE" id="PS01124"/>
    </source>
</evidence>
<evidence type="ECO:0000256" key="1">
    <source>
        <dbReference type="ARBA" id="ARBA00023015"/>
    </source>
</evidence>
<dbReference type="Proteomes" id="UP000095594">
    <property type="component" value="Unassembled WGS sequence"/>
</dbReference>
<evidence type="ECO:0000256" key="3">
    <source>
        <dbReference type="ARBA" id="ARBA00023163"/>
    </source>
</evidence>
<dbReference type="InterPro" id="IPR037923">
    <property type="entry name" value="HTH-like"/>
</dbReference>
<protein>
    <submittedName>
        <fullName evidence="5">AraC family transcriptional regulator</fullName>
    </submittedName>
</protein>
<dbReference type="PROSITE" id="PS01124">
    <property type="entry name" value="HTH_ARAC_FAMILY_2"/>
    <property type="match status" value="1"/>
</dbReference>
<dbReference type="InterPro" id="IPR020449">
    <property type="entry name" value="Tscrpt_reg_AraC-type_HTH"/>
</dbReference>
<dbReference type="RefSeq" id="WP_055264534.1">
    <property type="nucleotide sequence ID" value="NZ_CABIXQ010000005.1"/>
</dbReference>
<dbReference type="PANTHER" id="PTHR43280">
    <property type="entry name" value="ARAC-FAMILY TRANSCRIPTIONAL REGULATOR"/>
    <property type="match status" value="1"/>
</dbReference>
<dbReference type="Pfam" id="PF02311">
    <property type="entry name" value="AraC_binding"/>
    <property type="match status" value="1"/>
</dbReference>
<dbReference type="InterPro" id="IPR009057">
    <property type="entry name" value="Homeodomain-like_sf"/>
</dbReference>
<reference evidence="5 6" key="1">
    <citation type="submission" date="2015-09" db="EMBL/GenBank/DDBJ databases">
        <authorList>
            <consortium name="Pathogen Informatics"/>
        </authorList>
    </citation>
    <scope>NUCLEOTIDE SEQUENCE [LARGE SCALE GENOMIC DNA]</scope>
    <source>
        <strain evidence="5 6">2789STDY5834856</strain>
    </source>
</reference>
<evidence type="ECO:0000313" key="6">
    <source>
        <dbReference type="Proteomes" id="UP000095594"/>
    </source>
</evidence>
<dbReference type="Pfam" id="PF12833">
    <property type="entry name" value="HTH_18"/>
    <property type="match status" value="1"/>
</dbReference>
<sequence>MNNKKINYFPVLEEDRVSRYLAALKYKLITFGIWQQNEDVPMHNEVLGHFKFIYITNGSCTLTIGNVDYEVKSGDTLLFPPFITYRATCHQGEELKFYFLHFDVAPVDKRNLLTMLLDLQDIAIYKGLITERSIANLGNLNQQLLDNKPGIYYNISNLLHSTIFAALNASEPSDLLGLASEVAATNEELIIQDCAKYIDTYIHEQIQVDDLCRHVNVSQSYLYKCFTTVLGVSTKDFIQKHKLRKISVELLSKSIPLQELADKYGFSSANHFSTVFKKYYGCSPSAYKQKHLEKFNLENSI</sequence>
<feature type="domain" description="HTH araC/xylS-type" evidence="4">
    <location>
        <begin position="192"/>
        <end position="290"/>
    </location>
</feature>
<dbReference type="PANTHER" id="PTHR43280:SF2">
    <property type="entry name" value="HTH-TYPE TRANSCRIPTIONAL REGULATOR EXSA"/>
    <property type="match status" value="1"/>
</dbReference>
<keyword evidence="3" id="KW-0804">Transcription</keyword>
<dbReference type="OrthoDB" id="1934152at2"/>
<dbReference type="GO" id="GO:0003700">
    <property type="term" value="F:DNA-binding transcription factor activity"/>
    <property type="evidence" value="ECO:0007669"/>
    <property type="project" value="InterPro"/>
</dbReference>
<dbReference type="InterPro" id="IPR018060">
    <property type="entry name" value="HTH_AraC"/>
</dbReference>
<gene>
    <name evidence="5" type="primary">soxS</name>
    <name evidence="5" type="ORF">ERS852471_01001</name>
</gene>
<evidence type="ECO:0000313" key="5">
    <source>
        <dbReference type="EMBL" id="CUO12523.1"/>
    </source>
</evidence>
<dbReference type="InterPro" id="IPR014710">
    <property type="entry name" value="RmlC-like_jellyroll"/>
</dbReference>